<dbReference type="Gene3D" id="3.60.15.10">
    <property type="entry name" value="Ribonuclease Z/Hydroxyacylglutathione hydrolase-like"/>
    <property type="match status" value="1"/>
</dbReference>
<evidence type="ECO:0000259" key="6">
    <source>
        <dbReference type="SMART" id="SM00849"/>
    </source>
</evidence>
<evidence type="ECO:0000256" key="1">
    <source>
        <dbReference type="ARBA" id="ARBA00001947"/>
    </source>
</evidence>
<dbReference type="InterPro" id="IPR051013">
    <property type="entry name" value="MBL_superfamily_lactonases"/>
</dbReference>
<dbReference type="SUPFAM" id="SSF56281">
    <property type="entry name" value="Metallo-hydrolase/oxidoreductase"/>
    <property type="match status" value="1"/>
</dbReference>
<dbReference type="GO" id="GO:0046872">
    <property type="term" value="F:metal ion binding"/>
    <property type="evidence" value="ECO:0007669"/>
    <property type="project" value="UniProtKB-KW"/>
</dbReference>
<evidence type="ECO:0000256" key="3">
    <source>
        <dbReference type="ARBA" id="ARBA00022723"/>
    </source>
</evidence>
<organism evidence="7">
    <name type="scientific">Flagellimonas sp. MMG031</name>
    <dbReference type="NCBI Taxonomy" id="3158549"/>
    <lineage>
        <taxon>Bacteria</taxon>
        <taxon>Pseudomonadati</taxon>
        <taxon>Bacteroidota</taxon>
        <taxon>Flavobacteriia</taxon>
        <taxon>Flavobacteriales</taxon>
        <taxon>Flavobacteriaceae</taxon>
        <taxon>Flagellimonas</taxon>
    </lineage>
</organism>
<protein>
    <submittedName>
        <fullName evidence="7">MBL fold metallo-hydrolase</fullName>
    </submittedName>
</protein>
<gene>
    <name evidence="7" type="ORF">ABNE31_14500</name>
</gene>
<comment type="similarity">
    <text evidence="2">Belongs to the metallo-beta-lactamase superfamily.</text>
</comment>
<accession>A0AAU7MW18</accession>
<dbReference type="Pfam" id="PF00753">
    <property type="entry name" value="Lactamase_B"/>
    <property type="match status" value="1"/>
</dbReference>
<evidence type="ECO:0000256" key="2">
    <source>
        <dbReference type="ARBA" id="ARBA00007749"/>
    </source>
</evidence>
<dbReference type="SMART" id="SM00849">
    <property type="entry name" value="Lactamase_B"/>
    <property type="match status" value="1"/>
</dbReference>
<dbReference type="InterPro" id="IPR001279">
    <property type="entry name" value="Metallo-B-lactamas"/>
</dbReference>
<dbReference type="AlphaFoldDB" id="A0AAU7MW18"/>
<evidence type="ECO:0000313" key="7">
    <source>
        <dbReference type="EMBL" id="XBQ22806.1"/>
    </source>
</evidence>
<reference evidence="7" key="1">
    <citation type="submission" date="2024-05" db="EMBL/GenBank/DDBJ databases">
        <title>Draft Genome Sequences of Flagellimonas sp. MMG031 and Marinobacter sp. MMG032 Isolated from the dinoflagellate Symbiodinium pilosum.</title>
        <authorList>
            <person name="Shikuma N.J."/>
            <person name="Farrell M.V."/>
        </authorList>
    </citation>
    <scope>NUCLEOTIDE SEQUENCE</scope>
    <source>
        <strain evidence="7">MMG031</strain>
    </source>
</reference>
<keyword evidence="4" id="KW-0378">Hydrolase</keyword>
<name>A0AAU7MW18_9FLAO</name>
<dbReference type="PANTHER" id="PTHR42978:SF2">
    <property type="entry name" value="102 KBASES UNSTABLE REGION: FROM 1 TO 119443"/>
    <property type="match status" value="1"/>
</dbReference>
<dbReference type="KEGG" id="fld:ABNE31_14500"/>
<evidence type="ECO:0000256" key="4">
    <source>
        <dbReference type="ARBA" id="ARBA00022801"/>
    </source>
</evidence>
<sequence>MSKTKKIWVVIFVSLIVIASSATVIFSTSTNANRTTYQLPNTEIDSKPWKEIMNSDALIDQFKILNTGSVKVPLDGMLNTDKLENDHSLKEHSWVDVYVFMFHHQEKGWYIIDTGLDSTFQDNGNIKGLLASNYILVSKQRKGQNIASQLRSEGKRINGIFFTHLHGDHTAGLPELDSSLPKYVGKDERVLDIPLLYHHKHFTNASELNELDWSKGVTKPPFENVMDFFGDGSLLGIHTPGHSKGHLSYLLMSQEGPILLTGDASHTRYGFENSIEPGWVDNRKAAENSLSQLIKFNQMFPNLNIIYGHEQ</sequence>
<dbReference type="EMBL" id="CP157804">
    <property type="protein sequence ID" value="XBQ22806.1"/>
    <property type="molecule type" value="Genomic_DNA"/>
</dbReference>
<dbReference type="RefSeq" id="WP_349351635.1">
    <property type="nucleotide sequence ID" value="NZ_CP157804.1"/>
</dbReference>
<keyword evidence="3" id="KW-0479">Metal-binding</keyword>
<proteinExistence type="inferred from homology"/>
<dbReference type="PANTHER" id="PTHR42978">
    <property type="entry name" value="QUORUM-QUENCHING LACTONASE YTNP-RELATED-RELATED"/>
    <property type="match status" value="1"/>
</dbReference>
<dbReference type="GO" id="GO:0016787">
    <property type="term" value="F:hydrolase activity"/>
    <property type="evidence" value="ECO:0007669"/>
    <property type="project" value="UniProtKB-KW"/>
</dbReference>
<dbReference type="InterPro" id="IPR036866">
    <property type="entry name" value="RibonucZ/Hydroxyglut_hydro"/>
</dbReference>
<comment type="cofactor">
    <cofactor evidence="1">
        <name>Zn(2+)</name>
        <dbReference type="ChEBI" id="CHEBI:29105"/>
    </cofactor>
</comment>
<keyword evidence="5" id="KW-0862">Zinc</keyword>
<evidence type="ECO:0000256" key="5">
    <source>
        <dbReference type="ARBA" id="ARBA00022833"/>
    </source>
</evidence>
<feature type="domain" description="Metallo-beta-lactamase" evidence="6">
    <location>
        <begin position="96"/>
        <end position="309"/>
    </location>
</feature>